<evidence type="ECO:0000313" key="6">
    <source>
        <dbReference type="EMBL" id="GLQ24818.1"/>
    </source>
</evidence>
<keyword evidence="7" id="KW-1185">Reference proteome</keyword>
<sequence>MAAPDRPHLRAFFYSKRHELFEASNMSRTCDLLGTGPMSGHNVSHSNIKSKRRFEVNLCNVTLRSDALGQDYRMRIAAKTLRTVDFKGGLDGFLMGTKNHKLTDKARTMKKAVAASIEATSAPAE</sequence>
<reference evidence="6" key="1">
    <citation type="journal article" date="2014" name="Int. J. Syst. Evol. Microbiol.">
        <title>Complete genome of a new Firmicutes species belonging to the dominant human colonic microbiota ('Ruminococcus bicirculans') reveals two chromosomes and a selective capacity to utilize plant glucans.</title>
        <authorList>
            <consortium name="NISC Comparative Sequencing Program"/>
            <person name="Wegmann U."/>
            <person name="Louis P."/>
            <person name="Goesmann A."/>
            <person name="Henrissat B."/>
            <person name="Duncan S.H."/>
            <person name="Flint H.J."/>
        </authorList>
    </citation>
    <scope>NUCLEOTIDE SEQUENCE</scope>
    <source>
        <strain evidence="6">NBRC 108219</strain>
    </source>
</reference>
<dbReference type="Gene3D" id="2.30.170.40">
    <property type="entry name" value="Ribosomal protein L28/L24"/>
    <property type="match status" value="1"/>
</dbReference>
<evidence type="ECO:0000256" key="4">
    <source>
        <dbReference type="ARBA" id="ARBA00035174"/>
    </source>
</evidence>
<name>A0ABQ5VDH3_9PROT</name>
<dbReference type="Pfam" id="PF00830">
    <property type="entry name" value="Ribosomal_L28"/>
    <property type="match status" value="1"/>
</dbReference>
<comment type="similarity">
    <text evidence="1 5">Belongs to the bacterial ribosomal protein bL28 family.</text>
</comment>
<dbReference type="SUPFAM" id="SSF143800">
    <property type="entry name" value="L28p-like"/>
    <property type="match status" value="1"/>
</dbReference>
<protein>
    <recommendedName>
        <fullName evidence="4 5">Large ribosomal subunit protein bL28</fullName>
    </recommendedName>
</protein>
<reference evidence="6" key="2">
    <citation type="submission" date="2023-01" db="EMBL/GenBank/DDBJ databases">
        <title>Draft genome sequence of Algimonas ampicilliniresistens strain NBRC 108219.</title>
        <authorList>
            <person name="Sun Q."/>
            <person name="Mori K."/>
        </authorList>
    </citation>
    <scope>NUCLEOTIDE SEQUENCE</scope>
    <source>
        <strain evidence="6">NBRC 108219</strain>
    </source>
</reference>
<proteinExistence type="inferred from homology"/>
<evidence type="ECO:0000256" key="1">
    <source>
        <dbReference type="ARBA" id="ARBA00008760"/>
    </source>
</evidence>
<dbReference type="InterPro" id="IPR037147">
    <property type="entry name" value="Ribosomal_bL28_sf"/>
</dbReference>
<dbReference type="Proteomes" id="UP001161391">
    <property type="component" value="Unassembled WGS sequence"/>
</dbReference>
<evidence type="ECO:0000256" key="2">
    <source>
        <dbReference type="ARBA" id="ARBA00022980"/>
    </source>
</evidence>
<dbReference type="HAMAP" id="MF_00373">
    <property type="entry name" value="Ribosomal_bL28"/>
    <property type="match status" value="1"/>
</dbReference>
<accession>A0ABQ5VDH3</accession>
<evidence type="ECO:0000256" key="5">
    <source>
        <dbReference type="HAMAP-Rule" id="MF_00373"/>
    </source>
</evidence>
<dbReference type="NCBIfam" id="TIGR00009">
    <property type="entry name" value="L28"/>
    <property type="match status" value="1"/>
</dbReference>
<keyword evidence="3 5" id="KW-0687">Ribonucleoprotein</keyword>
<dbReference type="PANTHER" id="PTHR13528">
    <property type="entry name" value="39S RIBOSOMAL PROTEIN L28, MITOCHONDRIAL"/>
    <property type="match status" value="1"/>
</dbReference>
<dbReference type="InterPro" id="IPR034704">
    <property type="entry name" value="Ribosomal_bL28/bL31-like_sf"/>
</dbReference>
<comment type="caution">
    <text evidence="6">The sequence shown here is derived from an EMBL/GenBank/DDBJ whole genome shotgun (WGS) entry which is preliminary data.</text>
</comment>
<organism evidence="6 7">
    <name type="scientific">Algimonas ampicilliniresistens</name>
    <dbReference type="NCBI Taxonomy" id="1298735"/>
    <lineage>
        <taxon>Bacteria</taxon>
        <taxon>Pseudomonadati</taxon>
        <taxon>Pseudomonadota</taxon>
        <taxon>Alphaproteobacteria</taxon>
        <taxon>Maricaulales</taxon>
        <taxon>Robiginitomaculaceae</taxon>
        <taxon>Algimonas</taxon>
    </lineage>
</organism>
<dbReference type="EMBL" id="BSNK01000002">
    <property type="protein sequence ID" value="GLQ24818.1"/>
    <property type="molecule type" value="Genomic_DNA"/>
</dbReference>
<dbReference type="InterPro" id="IPR026569">
    <property type="entry name" value="Ribosomal_bL28"/>
</dbReference>
<evidence type="ECO:0000313" key="7">
    <source>
        <dbReference type="Proteomes" id="UP001161391"/>
    </source>
</evidence>
<keyword evidence="2 5" id="KW-0689">Ribosomal protein</keyword>
<dbReference type="PANTHER" id="PTHR13528:SF2">
    <property type="entry name" value="LARGE RIBOSOMAL SUBUNIT PROTEIN BL28M"/>
    <property type="match status" value="1"/>
</dbReference>
<gene>
    <name evidence="5 6" type="primary">rpmB</name>
    <name evidence="6" type="ORF">GCM10007853_26920</name>
</gene>
<dbReference type="InterPro" id="IPR001383">
    <property type="entry name" value="Ribosomal_bL28_bact-type"/>
</dbReference>
<evidence type="ECO:0000256" key="3">
    <source>
        <dbReference type="ARBA" id="ARBA00023274"/>
    </source>
</evidence>
<dbReference type="GO" id="GO:0005840">
    <property type="term" value="C:ribosome"/>
    <property type="evidence" value="ECO:0007669"/>
    <property type="project" value="UniProtKB-KW"/>
</dbReference>